<keyword evidence="8" id="KW-1185">Reference proteome</keyword>
<dbReference type="Proteomes" id="UP000318717">
    <property type="component" value="Unassembled WGS sequence"/>
</dbReference>
<evidence type="ECO:0000256" key="3">
    <source>
        <dbReference type="ARBA" id="ARBA00022989"/>
    </source>
</evidence>
<dbReference type="PANTHER" id="PTHR11863">
    <property type="entry name" value="STEROL DESATURASE"/>
    <property type="match status" value="1"/>
</dbReference>
<name>A0A4Y3HV83_9VIBR</name>
<feature type="transmembrane region" description="Helical" evidence="5">
    <location>
        <begin position="74"/>
        <end position="99"/>
    </location>
</feature>
<dbReference type="GO" id="GO:0016020">
    <property type="term" value="C:membrane"/>
    <property type="evidence" value="ECO:0007669"/>
    <property type="project" value="UniProtKB-SubCell"/>
</dbReference>
<dbReference type="InterPro" id="IPR006694">
    <property type="entry name" value="Fatty_acid_hydroxylase"/>
</dbReference>
<sequence>MDVASIRLSVFIIVLCICALIEAIKPKRPLTQPKGFRWANNLGLTGLNSVILMITMPLLAVEAALWAEQNQIGLLYWLSIPTQIATVIAVIALDCSIYWQHRLFHRIPALWSLHKVHHADQDIDVTTGARFHPIEIWLSMWIKIALVISLGVPPLAVIIFEIVLNASAMFNHSNMRLPLPADRVLRKWLVTPDMHRVHHSTIRQETDSNYGFCLSIWDRMFQSYIEQPKLGHKQMNIGISVFRQPQEQRIDKMLTQPFRKN</sequence>
<dbReference type="GO" id="GO:0016491">
    <property type="term" value="F:oxidoreductase activity"/>
    <property type="evidence" value="ECO:0007669"/>
    <property type="project" value="InterPro"/>
</dbReference>
<dbReference type="GO" id="GO:0005506">
    <property type="term" value="F:iron ion binding"/>
    <property type="evidence" value="ECO:0007669"/>
    <property type="project" value="InterPro"/>
</dbReference>
<evidence type="ECO:0000256" key="2">
    <source>
        <dbReference type="ARBA" id="ARBA00022692"/>
    </source>
</evidence>
<reference evidence="7 8" key="1">
    <citation type="submission" date="2019-06" db="EMBL/GenBank/DDBJ databases">
        <title>Whole genome shotgun sequence of Vibrio inusitatus NBRC 102082.</title>
        <authorList>
            <person name="Hosoyama A."/>
            <person name="Uohara A."/>
            <person name="Ohji S."/>
            <person name="Ichikawa N."/>
        </authorList>
    </citation>
    <scope>NUCLEOTIDE SEQUENCE [LARGE SCALE GENOMIC DNA]</scope>
    <source>
        <strain evidence="7 8">NBRC 102082</strain>
    </source>
</reference>
<protein>
    <recommendedName>
        <fullName evidence="6">Fatty acid hydroxylase domain-containing protein</fullName>
    </recommendedName>
</protein>
<feature type="transmembrane region" description="Helical" evidence="5">
    <location>
        <begin position="47"/>
        <end position="67"/>
    </location>
</feature>
<accession>A0A4Y3HV83</accession>
<dbReference type="EMBL" id="BJLF01000007">
    <property type="protein sequence ID" value="GEA50895.1"/>
    <property type="molecule type" value="Genomic_DNA"/>
</dbReference>
<dbReference type="RefSeq" id="WP_141345241.1">
    <property type="nucleotide sequence ID" value="NZ_BJLF01000007.1"/>
</dbReference>
<evidence type="ECO:0000256" key="1">
    <source>
        <dbReference type="ARBA" id="ARBA00004370"/>
    </source>
</evidence>
<comment type="caution">
    <text evidence="7">The sequence shown here is derived from an EMBL/GenBank/DDBJ whole genome shotgun (WGS) entry which is preliminary data.</text>
</comment>
<keyword evidence="3 5" id="KW-1133">Transmembrane helix</keyword>
<keyword evidence="4 5" id="KW-0472">Membrane</keyword>
<keyword evidence="2 5" id="KW-0812">Transmembrane</keyword>
<dbReference type="AlphaFoldDB" id="A0A4Y3HV83"/>
<comment type="subcellular location">
    <subcellularLocation>
        <location evidence="1">Membrane</location>
    </subcellularLocation>
</comment>
<dbReference type="OrthoDB" id="9770329at2"/>
<evidence type="ECO:0000313" key="7">
    <source>
        <dbReference type="EMBL" id="GEA50895.1"/>
    </source>
</evidence>
<organism evidence="7 8">
    <name type="scientific">Vibrio inusitatus NBRC 102082</name>
    <dbReference type="NCBI Taxonomy" id="1219070"/>
    <lineage>
        <taxon>Bacteria</taxon>
        <taxon>Pseudomonadati</taxon>
        <taxon>Pseudomonadota</taxon>
        <taxon>Gammaproteobacteria</taxon>
        <taxon>Vibrionales</taxon>
        <taxon>Vibrionaceae</taxon>
        <taxon>Vibrio</taxon>
    </lineage>
</organism>
<dbReference type="InterPro" id="IPR050307">
    <property type="entry name" value="Sterol_Desaturase_Related"/>
</dbReference>
<evidence type="ECO:0000259" key="6">
    <source>
        <dbReference type="Pfam" id="PF04116"/>
    </source>
</evidence>
<gene>
    <name evidence="7" type="ORF">VIN01S_16990</name>
</gene>
<dbReference type="GO" id="GO:0008610">
    <property type="term" value="P:lipid biosynthetic process"/>
    <property type="evidence" value="ECO:0007669"/>
    <property type="project" value="InterPro"/>
</dbReference>
<evidence type="ECO:0000256" key="4">
    <source>
        <dbReference type="ARBA" id="ARBA00023136"/>
    </source>
</evidence>
<feature type="domain" description="Fatty acid hydroxylase" evidence="6">
    <location>
        <begin position="87"/>
        <end position="222"/>
    </location>
</feature>
<evidence type="ECO:0000256" key="5">
    <source>
        <dbReference type="SAM" id="Phobius"/>
    </source>
</evidence>
<feature type="transmembrane region" description="Helical" evidence="5">
    <location>
        <begin position="140"/>
        <end position="166"/>
    </location>
</feature>
<evidence type="ECO:0000313" key="8">
    <source>
        <dbReference type="Proteomes" id="UP000318717"/>
    </source>
</evidence>
<proteinExistence type="predicted"/>
<dbReference type="Pfam" id="PF04116">
    <property type="entry name" value="FA_hydroxylase"/>
    <property type="match status" value="1"/>
</dbReference>